<evidence type="ECO:0000256" key="3">
    <source>
        <dbReference type="ARBA" id="ARBA00022448"/>
    </source>
</evidence>
<sequence>MNYLQYIFCIPFLAYLCLFNAVNVMADDVPEWKSAYVPEGDIWKYTEQHFIFNNGTDPETLDPHLMTGLPEMRLAEALFEGLVTYDPSDLAPRPGVAESWDVSDDGLIYTFHFREDAKWSDGKEVTARDFLSSWKRGLNPVNRYINLFFPIAGAESYSEGKLTDFNEVGIHIKDSHTLEVVLHAPCPYFLDLVAFPTYYPVRGELIEKFNEKWTRPENIIGNGPFVLKDWSPREQIIFEKNPYYWDRDFVKLETVTALPISDLNTAYKLFQEDKLHWMPALPVSRIEELKRNPDYYVYPMLGTYFYRFNVTKPPFDDLRVRKAFSLATDRAEICNELLKGGELPSSHFCPPVAGYIPIDGLKHDIVAARKLLAEAGYGKGKKEFPEIEIMYNTSEGHKMIAEAISQQWKQNLGIDVGTRNMEWKVYLDNQNNLDYAISRSSWIGDYADPFTFFSIFRTDDGNNRTGWSCSEYDELLDTVSVTLDRKKRNNLFNELERLLVEEECPVLPIYDYVNKGLIKESVLGWEANIRDVHPLKYIWRE</sequence>
<keyword evidence="4 5" id="KW-0732">Signal</keyword>
<proteinExistence type="inferred from homology"/>
<accession>A0A0B0EGH6</accession>
<dbReference type="GO" id="GO:1904680">
    <property type="term" value="F:peptide transmembrane transporter activity"/>
    <property type="evidence" value="ECO:0007669"/>
    <property type="project" value="TreeGrafter"/>
</dbReference>
<keyword evidence="3" id="KW-0813">Transport</keyword>
<dbReference type="Gene3D" id="3.10.105.10">
    <property type="entry name" value="Dipeptide-binding Protein, Domain 3"/>
    <property type="match status" value="1"/>
</dbReference>
<dbReference type="Gene3D" id="3.90.76.10">
    <property type="entry name" value="Dipeptide-binding Protein, Domain 1"/>
    <property type="match status" value="1"/>
</dbReference>
<dbReference type="InterPro" id="IPR039424">
    <property type="entry name" value="SBP_5"/>
</dbReference>
<dbReference type="CDD" id="cd08504">
    <property type="entry name" value="PBP2_OppA"/>
    <property type="match status" value="1"/>
</dbReference>
<dbReference type="PIRSF" id="PIRSF002741">
    <property type="entry name" value="MppA"/>
    <property type="match status" value="1"/>
</dbReference>
<reference evidence="7 8" key="1">
    <citation type="submission" date="2014-10" db="EMBL/GenBank/DDBJ databases">
        <title>Draft genome of anammox bacterium scalindua brodae, obtained using differential coverage binning of sequence data from two enrichment reactors.</title>
        <authorList>
            <person name="Speth D.R."/>
            <person name="Russ L."/>
            <person name="Kartal B."/>
            <person name="Op den Camp H.J."/>
            <person name="Dutilh B.E."/>
            <person name="Jetten M.S."/>
        </authorList>
    </citation>
    <scope>NUCLEOTIDE SEQUENCE [LARGE SCALE GENOMIC DNA]</scope>
    <source>
        <strain evidence="7">RU1</strain>
    </source>
</reference>
<dbReference type="Pfam" id="PF00496">
    <property type="entry name" value="SBP_bac_5"/>
    <property type="match status" value="1"/>
</dbReference>
<dbReference type="GO" id="GO:0043190">
    <property type="term" value="C:ATP-binding cassette (ABC) transporter complex"/>
    <property type="evidence" value="ECO:0007669"/>
    <property type="project" value="InterPro"/>
</dbReference>
<organism evidence="7 8">
    <name type="scientific">Candidatus Scalindua brodae</name>
    <dbReference type="NCBI Taxonomy" id="237368"/>
    <lineage>
        <taxon>Bacteria</taxon>
        <taxon>Pseudomonadati</taxon>
        <taxon>Planctomycetota</taxon>
        <taxon>Candidatus Brocadiia</taxon>
        <taxon>Candidatus Brocadiales</taxon>
        <taxon>Candidatus Scalinduaceae</taxon>
        <taxon>Candidatus Scalindua</taxon>
    </lineage>
</organism>
<dbReference type="PANTHER" id="PTHR30290:SF10">
    <property type="entry name" value="PERIPLASMIC OLIGOPEPTIDE-BINDING PROTEIN-RELATED"/>
    <property type="match status" value="1"/>
</dbReference>
<gene>
    <name evidence="7" type="primary">oppA</name>
    <name evidence="7" type="ORF">SCABRO_02082</name>
</gene>
<feature type="domain" description="Solute-binding protein family 5" evidence="6">
    <location>
        <begin position="92"/>
        <end position="463"/>
    </location>
</feature>
<dbReference type="eggNOG" id="COG4166">
    <property type="taxonomic scope" value="Bacteria"/>
</dbReference>
<dbReference type="GO" id="GO:0030288">
    <property type="term" value="C:outer membrane-bounded periplasmic space"/>
    <property type="evidence" value="ECO:0007669"/>
    <property type="project" value="UniProtKB-ARBA"/>
</dbReference>
<dbReference type="PANTHER" id="PTHR30290">
    <property type="entry name" value="PERIPLASMIC BINDING COMPONENT OF ABC TRANSPORTER"/>
    <property type="match status" value="1"/>
</dbReference>
<evidence type="ECO:0000313" key="7">
    <source>
        <dbReference type="EMBL" id="KHE92187.1"/>
    </source>
</evidence>
<dbReference type="EMBL" id="JRYO01000147">
    <property type="protein sequence ID" value="KHE92187.1"/>
    <property type="molecule type" value="Genomic_DNA"/>
</dbReference>
<dbReference type="InterPro" id="IPR030678">
    <property type="entry name" value="Peptide/Ni-bd"/>
</dbReference>
<evidence type="ECO:0000313" key="8">
    <source>
        <dbReference type="Proteomes" id="UP000030652"/>
    </source>
</evidence>
<dbReference type="PATRIC" id="fig|237368.3.peg.2249"/>
<evidence type="ECO:0000256" key="5">
    <source>
        <dbReference type="SAM" id="SignalP"/>
    </source>
</evidence>
<dbReference type="FunFam" id="3.10.105.10:FF:000001">
    <property type="entry name" value="Oligopeptide ABC transporter, oligopeptide-binding protein"/>
    <property type="match status" value="1"/>
</dbReference>
<dbReference type="AlphaFoldDB" id="A0A0B0EGH6"/>
<protein>
    <submittedName>
        <fullName evidence="7">Periplasmic oligopeptide-binding protein</fullName>
    </submittedName>
</protein>
<dbReference type="Gene3D" id="3.40.190.10">
    <property type="entry name" value="Periplasmic binding protein-like II"/>
    <property type="match status" value="1"/>
</dbReference>
<evidence type="ECO:0000259" key="6">
    <source>
        <dbReference type="Pfam" id="PF00496"/>
    </source>
</evidence>
<dbReference type="FunFam" id="3.90.76.10:FF:000001">
    <property type="entry name" value="Oligopeptide ABC transporter substrate-binding protein"/>
    <property type="match status" value="1"/>
</dbReference>
<feature type="chain" id="PRO_5002074415" evidence="5">
    <location>
        <begin position="27"/>
        <end position="541"/>
    </location>
</feature>
<name>A0A0B0EGH6_9BACT</name>
<comment type="similarity">
    <text evidence="2">Belongs to the bacterial solute-binding protein 5 family.</text>
</comment>
<dbReference type="GO" id="GO:0015833">
    <property type="term" value="P:peptide transport"/>
    <property type="evidence" value="ECO:0007669"/>
    <property type="project" value="TreeGrafter"/>
</dbReference>
<evidence type="ECO:0000256" key="2">
    <source>
        <dbReference type="ARBA" id="ARBA00005695"/>
    </source>
</evidence>
<evidence type="ECO:0000256" key="1">
    <source>
        <dbReference type="ARBA" id="ARBA00004196"/>
    </source>
</evidence>
<comment type="subcellular location">
    <subcellularLocation>
        <location evidence="1">Cell envelope</location>
    </subcellularLocation>
</comment>
<dbReference type="SUPFAM" id="SSF53850">
    <property type="entry name" value="Periplasmic binding protein-like II"/>
    <property type="match status" value="1"/>
</dbReference>
<evidence type="ECO:0000256" key="4">
    <source>
        <dbReference type="ARBA" id="ARBA00022729"/>
    </source>
</evidence>
<dbReference type="Proteomes" id="UP000030652">
    <property type="component" value="Unassembled WGS sequence"/>
</dbReference>
<comment type="caution">
    <text evidence="7">The sequence shown here is derived from an EMBL/GenBank/DDBJ whole genome shotgun (WGS) entry which is preliminary data.</text>
</comment>
<feature type="signal peptide" evidence="5">
    <location>
        <begin position="1"/>
        <end position="26"/>
    </location>
</feature>
<dbReference type="InterPro" id="IPR000914">
    <property type="entry name" value="SBP_5_dom"/>
</dbReference>